<keyword evidence="4 5" id="KW-0472">Membrane</keyword>
<dbReference type="Proteomes" id="UP000001901">
    <property type="component" value="Chromosome"/>
</dbReference>
<dbReference type="InterPro" id="IPR037185">
    <property type="entry name" value="EmrE-like"/>
</dbReference>
<accession>D2REE4</accession>
<dbReference type="PANTHER" id="PTHR32322">
    <property type="entry name" value="INNER MEMBRANE TRANSPORTER"/>
    <property type="match status" value="1"/>
</dbReference>
<keyword evidence="3 5" id="KW-1133">Transmembrane helix</keyword>
<dbReference type="PANTHER" id="PTHR32322:SF2">
    <property type="entry name" value="EAMA DOMAIN-CONTAINING PROTEIN"/>
    <property type="match status" value="1"/>
</dbReference>
<keyword evidence="8" id="KW-1185">Reference proteome</keyword>
<evidence type="ECO:0000256" key="4">
    <source>
        <dbReference type="ARBA" id="ARBA00023136"/>
    </source>
</evidence>
<dbReference type="OrthoDB" id="29208at2157"/>
<gene>
    <name evidence="7" type="ordered locus">Arcpr_1440</name>
</gene>
<dbReference type="EMBL" id="CP001857">
    <property type="protein sequence ID" value="ADB58488.1"/>
    <property type="molecule type" value="Genomic_DNA"/>
</dbReference>
<dbReference type="HOGENOM" id="CLU_120467_2_1_2"/>
<proteinExistence type="predicted"/>
<evidence type="ECO:0000256" key="1">
    <source>
        <dbReference type="ARBA" id="ARBA00004141"/>
    </source>
</evidence>
<evidence type="ECO:0000313" key="7">
    <source>
        <dbReference type="EMBL" id="ADB58488.1"/>
    </source>
</evidence>
<dbReference type="RefSeq" id="WP_012940824.1">
    <property type="nucleotide sequence ID" value="NC_013741.1"/>
</dbReference>
<evidence type="ECO:0000256" key="2">
    <source>
        <dbReference type="ARBA" id="ARBA00022692"/>
    </source>
</evidence>
<dbReference type="eggNOG" id="arCOG00272">
    <property type="taxonomic scope" value="Archaea"/>
</dbReference>
<dbReference type="PaxDb" id="572546-Arcpr_1440"/>
<dbReference type="SUPFAM" id="SSF103481">
    <property type="entry name" value="Multidrug resistance efflux transporter EmrE"/>
    <property type="match status" value="1"/>
</dbReference>
<dbReference type="InterPro" id="IPR000620">
    <property type="entry name" value="EamA_dom"/>
</dbReference>
<feature type="transmembrane region" description="Helical" evidence="5">
    <location>
        <begin position="65"/>
        <end position="85"/>
    </location>
</feature>
<keyword evidence="2 5" id="KW-0812">Transmembrane</keyword>
<comment type="subcellular location">
    <subcellularLocation>
        <location evidence="1">Membrane</location>
        <topology evidence="1">Multi-pass membrane protein</topology>
    </subcellularLocation>
</comment>
<evidence type="ECO:0000259" key="6">
    <source>
        <dbReference type="Pfam" id="PF00892"/>
    </source>
</evidence>
<feature type="transmembrane region" description="Helical" evidence="5">
    <location>
        <begin position="123"/>
        <end position="139"/>
    </location>
</feature>
<dbReference type="STRING" id="572546.Arcpr_1440"/>
<dbReference type="GeneID" id="8740129"/>
<feature type="domain" description="EamA" evidence="6">
    <location>
        <begin position="1"/>
        <end position="138"/>
    </location>
</feature>
<dbReference type="InterPro" id="IPR050638">
    <property type="entry name" value="AA-Vitamin_Transporters"/>
</dbReference>
<feature type="transmembrane region" description="Helical" evidence="5">
    <location>
        <begin position="32"/>
        <end position="53"/>
    </location>
</feature>
<organism evidence="7 8">
    <name type="scientific">Archaeoglobus profundus (strain DSM 5631 / JCM 9629 / NBRC 100127 / Av18)</name>
    <dbReference type="NCBI Taxonomy" id="572546"/>
    <lineage>
        <taxon>Archaea</taxon>
        <taxon>Methanobacteriati</taxon>
        <taxon>Methanobacteriota</taxon>
        <taxon>Archaeoglobi</taxon>
        <taxon>Archaeoglobales</taxon>
        <taxon>Archaeoglobaceae</taxon>
        <taxon>Archaeoglobus</taxon>
    </lineage>
</organism>
<dbReference type="GO" id="GO:0016020">
    <property type="term" value="C:membrane"/>
    <property type="evidence" value="ECO:0007669"/>
    <property type="project" value="UniProtKB-SubCell"/>
</dbReference>
<dbReference type="Pfam" id="PF00892">
    <property type="entry name" value="EamA"/>
    <property type="match status" value="1"/>
</dbReference>
<protein>
    <recommendedName>
        <fullName evidence="6">EamA domain-containing protein</fullName>
    </recommendedName>
</protein>
<reference evidence="7 8" key="1">
    <citation type="journal article" date="2010" name="Stand. Genomic Sci.">
        <title>Complete genome sequence of Archaeoglobus profundus type strain (AV18).</title>
        <authorList>
            <person name="von Jan M."/>
            <person name="Lapidus A."/>
            <person name="Del Rio T.G."/>
            <person name="Copeland A."/>
            <person name="Tice H."/>
            <person name="Cheng J.F."/>
            <person name="Lucas S."/>
            <person name="Chen F."/>
            <person name="Nolan M."/>
            <person name="Goodwin L."/>
            <person name="Han C."/>
            <person name="Pitluck S."/>
            <person name="Liolios K."/>
            <person name="Ivanova N."/>
            <person name="Mavromatis K."/>
            <person name="Ovchinnikova G."/>
            <person name="Chertkov O."/>
            <person name="Pati A."/>
            <person name="Chen A."/>
            <person name="Palaniappan K."/>
            <person name="Land M."/>
            <person name="Hauser L."/>
            <person name="Chang Y.J."/>
            <person name="Jeffries C.D."/>
            <person name="Saunders E."/>
            <person name="Brettin T."/>
            <person name="Detter J.C."/>
            <person name="Chain P."/>
            <person name="Eichinger K."/>
            <person name="Huber H."/>
            <person name="Spring S."/>
            <person name="Rohde M."/>
            <person name="Goker M."/>
            <person name="Wirth R."/>
            <person name="Woyke T."/>
            <person name="Bristow J."/>
            <person name="Eisen J.A."/>
            <person name="Markowitz V."/>
            <person name="Hugenholtz P."/>
            <person name="Kyrpides N.C."/>
            <person name="Klenk H.P."/>
        </authorList>
    </citation>
    <scope>NUCLEOTIDE SEQUENCE [LARGE SCALE GENOMIC DNA]</scope>
    <source>
        <strain evidence="8">DSM 5631 / JCM 9629 / NBRC 100127 / Av18</strain>
    </source>
</reference>
<name>D2REE4_ARCPA</name>
<sequence length="140" mass="14676">MKGEILALISALLWGIAPLFDKYVVSTGVSPYLANLIRVSGALVFLAAVTFVAKDYSSAKLTIKSVTYLLIAGIIASGVAMVIYFQALKLSQASKVVPITSIYPLFTVIFSALLLGENISPKVVIGAVLIVVGLSLVSGE</sequence>
<evidence type="ECO:0000256" key="3">
    <source>
        <dbReference type="ARBA" id="ARBA00022989"/>
    </source>
</evidence>
<evidence type="ECO:0000256" key="5">
    <source>
        <dbReference type="SAM" id="Phobius"/>
    </source>
</evidence>
<feature type="transmembrane region" description="Helical" evidence="5">
    <location>
        <begin position="97"/>
        <end position="116"/>
    </location>
</feature>
<dbReference type="KEGG" id="apo:Arcpr_1440"/>
<evidence type="ECO:0000313" key="8">
    <source>
        <dbReference type="Proteomes" id="UP000001901"/>
    </source>
</evidence>
<dbReference type="AlphaFoldDB" id="D2REE4"/>
<dbReference type="Gene3D" id="1.10.3730.20">
    <property type="match status" value="1"/>
</dbReference>